<proteinExistence type="predicted"/>
<dbReference type="Proteomes" id="UP001280121">
    <property type="component" value="Unassembled WGS sequence"/>
</dbReference>
<dbReference type="EMBL" id="JANJYI010000001">
    <property type="protein sequence ID" value="KAK2666008.1"/>
    <property type="molecule type" value="Genomic_DNA"/>
</dbReference>
<sequence length="160" mass="17902">MTDENRRHQDLEAGVNRSNDNYDDPFYIPSTKNAPISVLRRWRAAYRFQEAGQQLKGPTEFPSVPNGEFPIGHEQLSGTICGVKGLSDLLKKNSDKGISGDDADLLKRRNAFGSNTYPPKKRKEFLDVPLGSLARPYFDYIDASCSGFLGAWYKDRGKPG</sequence>
<dbReference type="AlphaFoldDB" id="A0AAD9XWP7"/>
<comment type="caution">
    <text evidence="3">The sequence shown here is derived from an EMBL/GenBank/DDBJ whole genome shotgun (WGS) entry which is preliminary data.</text>
</comment>
<evidence type="ECO:0000313" key="4">
    <source>
        <dbReference type="Proteomes" id="UP001280121"/>
    </source>
</evidence>
<feature type="compositionally biased region" description="Basic and acidic residues" evidence="1">
    <location>
        <begin position="1"/>
        <end position="11"/>
    </location>
</feature>
<keyword evidence="4" id="KW-1185">Reference proteome</keyword>
<organism evidence="3 4">
    <name type="scientific">Dipteronia dyeriana</name>
    <dbReference type="NCBI Taxonomy" id="168575"/>
    <lineage>
        <taxon>Eukaryota</taxon>
        <taxon>Viridiplantae</taxon>
        <taxon>Streptophyta</taxon>
        <taxon>Embryophyta</taxon>
        <taxon>Tracheophyta</taxon>
        <taxon>Spermatophyta</taxon>
        <taxon>Magnoliopsida</taxon>
        <taxon>eudicotyledons</taxon>
        <taxon>Gunneridae</taxon>
        <taxon>Pentapetalae</taxon>
        <taxon>rosids</taxon>
        <taxon>malvids</taxon>
        <taxon>Sapindales</taxon>
        <taxon>Sapindaceae</taxon>
        <taxon>Hippocastanoideae</taxon>
        <taxon>Acereae</taxon>
        <taxon>Dipteronia</taxon>
    </lineage>
</organism>
<evidence type="ECO:0000259" key="2">
    <source>
        <dbReference type="Pfam" id="PF00690"/>
    </source>
</evidence>
<evidence type="ECO:0000256" key="1">
    <source>
        <dbReference type="SAM" id="MobiDB-lite"/>
    </source>
</evidence>
<dbReference type="Pfam" id="PF00690">
    <property type="entry name" value="Cation_ATPase_N"/>
    <property type="match status" value="1"/>
</dbReference>
<gene>
    <name evidence="3" type="ORF">Ddye_004582</name>
</gene>
<reference evidence="3" key="1">
    <citation type="journal article" date="2023" name="Plant J.">
        <title>Genome sequences and population genomics provide insights into the demographic history, inbreeding, and mutation load of two 'living fossil' tree species of Dipteronia.</title>
        <authorList>
            <person name="Feng Y."/>
            <person name="Comes H.P."/>
            <person name="Chen J."/>
            <person name="Zhu S."/>
            <person name="Lu R."/>
            <person name="Zhang X."/>
            <person name="Li P."/>
            <person name="Qiu J."/>
            <person name="Olsen K.M."/>
            <person name="Qiu Y."/>
        </authorList>
    </citation>
    <scope>NUCLEOTIDE SEQUENCE</scope>
    <source>
        <strain evidence="3">KIB01</strain>
    </source>
</reference>
<feature type="domain" description="Cation-transporting P-type ATPase N-terminal" evidence="2">
    <location>
        <begin position="82"/>
        <end position="128"/>
    </location>
</feature>
<dbReference type="InterPro" id="IPR004014">
    <property type="entry name" value="ATPase_P-typ_cation-transptr_N"/>
</dbReference>
<protein>
    <recommendedName>
        <fullName evidence="2">Cation-transporting P-type ATPase N-terminal domain-containing protein</fullName>
    </recommendedName>
</protein>
<name>A0AAD9XWP7_9ROSI</name>
<accession>A0AAD9XWP7</accession>
<evidence type="ECO:0000313" key="3">
    <source>
        <dbReference type="EMBL" id="KAK2666008.1"/>
    </source>
</evidence>
<feature type="region of interest" description="Disordered" evidence="1">
    <location>
        <begin position="1"/>
        <end position="26"/>
    </location>
</feature>